<dbReference type="PROSITE" id="PS51257">
    <property type="entry name" value="PROKAR_LIPOPROTEIN"/>
    <property type="match status" value="1"/>
</dbReference>
<dbReference type="Pfam" id="PF03724">
    <property type="entry name" value="META"/>
    <property type="match status" value="1"/>
</dbReference>
<dbReference type="PANTHER" id="PTHR35535:SF2">
    <property type="entry name" value="DUF306 DOMAIN-CONTAINING PROTEIN"/>
    <property type="match status" value="1"/>
</dbReference>
<reference evidence="3 4" key="1">
    <citation type="submission" date="2023-01" db="EMBL/GenBank/DDBJ databases">
        <title>Thalassococcus onchidii sp. nov., isolated from a marine invertebrate from the South China Sea.</title>
        <authorList>
            <person name="Xu S."/>
            <person name="Liu Z."/>
            <person name="Xu Y."/>
        </authorList>
    </citation>
    <scope>NUCLEOTIDE SEQUENCE [LARGE SCALE GENOMIC DNA]</scope>
    <source>
        <strain evidence="3 4">KCTC 32084</strain>
    </source>
</reference>
<gene>
    <name evidence="3" type="ORF">PFY00_10175</name>
</gene>
<dbReference type="InterPro" id="IPR005184">
    <property type="entry name" value="DUF306_Meta_HslJ"/>
</dbReference>
<dbReference type="InterPro" id="IPR053147">
    <property type="entry name" value="Hsp_HslJ-like"/>
</dbReference>
<dbReference type="PANTHER" id="PTHR35535">
    <property type="entry name" value="HEAT SHOCK PROTEIN HSLJ"/>
    <property type="match status" value="1"/>
</dbReference>
<evidence type="ECO:0000313" key="3">
    <source>
        <dbReference type="EMBL" id="MDA7425094.1"/>
    </source>
</evidence>
<feature type="domain" description="DUF306" evidence="2">
    <location>
        <begin position="30"/>
        <end position="125"/>
    </location>
</feature>
<name>A0ABT4XT16_9RHOB</name>
<feature type="signal peptide" evidence="1">
    <location>
        <begin position="1"/>
        <end position="22"/>
    </location>
</feature>
<accession>A0ABT4XT16</accession>
<keyword evidence="1" id="KW-0732">Signal</keyword>
<dbReference type="RefSeq" id="WP_271432446.1">
    <property type="nucleotide sequence ID" value="NZ_JAQIOY010000003.1"/>
</dbReference>
<dbReference type="Gene3D" id="2.40.128.270">
    <property type="match status" value="1"/>
</dbReference>
<dbReference type="EMBL" id="JAQIOY010000003">
    <property type="protein sequence ID" value="MDA7425094.1"/>
    <property type="molecule type" value="Genomic_DNA"/>
</dbReference>
<evidence type="ECO:0000313" key="4">
    <source>
        <dbReference type="Proteomes" id="UP001210720"/>
    </source>
</evidence>
<organism evidence="3 4">
    <name type="scientific">Thalassococcus lentus</name>
    <dbReference type="NCBI Taxonomy" id="1210524"/>
    <lineage>
        <taxon>Bacteria</taxon>
        <taxon>Pseudomonadati</taxon>
        <taxon>Pseudomonadota</taxon>
        <taxon>Alphaproteobacteria</taxon>
        <taxon>Rhodobacterales</taxon>
        <taxon>Roseobacteraceae</taxon>
        <taxon>Thalassococcus</taxon>
    </lineage>
</organism>
<evidence type="ECO:0000259" key="2">
    <source>
        <dbReference type="Pfam" id="PF03724"/>
    </source>
</evidence>
<dbReference type="InterPro" id="IPR038670">
    <property type="entry name" value="HslJ-like_sf"/>
</dbReference>
<proteinExistence type="predicted"/>
<feature type="chain" id="PRO_5046154527" evidence="1">
    <location>
        <begin position="23"/>
        <end position="133"/>
    </location>
</feature>
<dbReference type="Proteomes" id="UP001210720">
    <property type="component" value="Unassembled WGS sequence"/>
</dbReference>
<keyword evidence="4" id="KW-1185">Reference proteome</keyword>
<comment type="caution">
    <text evidence="3">The sequence shown here is derived from an EMBL/GenBank/DDBJ whole genome shotgun (WGS) entry which is preliminary data.</text>
</comment>
<protein>
    <submittedName>
        <fullName evidence="3">META domain-containing protein</fullName>
    </submittedName>
</protein>
<evidence type="ECO:0000256" key="1">
    <source>
        <dbReference type="SAM" id="SignalP"/>
    </source>
</evidence>
<sequence length="133" mass="13812">MKTRIILRAICAPMLMATVACAGADGPGNGSEWVLTKLDGKPFDARATLVFSGPGQIGGRAPCNGFGGSFAGPWPQFSVGPLISTKMACPELDAEFAYLQTLEAMTTGRLEDGVLVLTGPAGRSLEFTSEDAD</sequence>